<dbReference type="Proteomes" id="UP000576082">
    <property type="component" value="Unassembled WGS sequence"/>
</dbReference>
<evidence type="ECO:0000313" key="5">
    <source>
        <dbReference type="Proteomes" id="UP000576082"/>
    </source>
</evidence>
<dbReference type="RefSeq" id="WP_169660415.1">
    <property type="nucleotide sequence ID" value="NZ_JABANE010000144.1"/>
</dbReference>
<dbReference type="CDD" id="cd03801">
    <property type="entry name" value="GT4_PimA-like"/>
    <property type="match status" value="1"/>
</dbReference>
<proteinExistence type="predicted"/>
<name>A0A7X9XCV1_9BACT</name>
<dbReference type="InterPro" id="IPR028098">
    <property type="entry name" value="Glyco_trans_4-like_N"/>
</dbReference>
<dbReference type="SUPFAM" id="SSF53756">
    <property type="entry name" value="UDP-Glycosyltransferase/glycogen phosphorylase"/>
    <property type="match status" value="1"/>
</dbReference>
<keyword evidence="1" id="KW-1133">Transmembrane helix</keyword>
<evidence type="ECO:0000259" key="2">
    <source>
        <dbReference type="Pfam" id="PF00534"/>
    </source>
</evidence>
<sequence length="346" mass="39981">MKVIVLATSKKTRGGITSVVNLHSNTKLWYNYNCKWIETHIDRNIFLKIFFFFRALILFIFHIKTTDIIHVHLSGKISVYRKLIFIKLGNFLQKKIIIHFHAFSENSKIDKKSVKLYKKVFNYSDTILVLSESWKKNIINDLNICKKKVQVLYNPCIPNTEIREIAKENIILYAGTLNKRKNYSTLIKAFAMINKKYPNWKLVFAGNGELNSANELAHKLDVAKQTLFLGWINGHVKNEYFSKSRIFCLPSFAEGFPMAVLDAFSYGLPVITTPVGGLPDVAIHNKNMLLFDPNDVNSLSEHIELLINNEDKRDLLSEESFKLSSSTFSLSEIEIQLNNIYNQWSY</sequence>
<dbReference type="EMBL" id="JABANE010000144">
    <property type="protein sequence ID" value="NME72221.1"/>
    <property type="molecule type" value="Genomic_DNA"/>
</dbReference>
<protein>
    <submittedName>
        <fullName evidence="4">Glycosyltransferase family 4 protein</fullName>
    </submittedName>
</protein>
<dbReference type="Pfam" id="PF00534">
    <property type="entry name" value="Glycos_transf_1"/>
    <property type="match status" value="1"/>
</dbReference>
<dbReference type="Gene3D" id="3.40.50.2000">
    <property type="entry name" value="Glycogen Phosphorylase B"/>
    <property type="match status" value="2"/>
</dbReference>
<dbReference type="GO" id="GO:0016757">
    <property type="term" value="F:glycosyltransferase activity"/>
    <property type="evidence" value="ECO:0007669"/>
    <property type="project" value="InterPro"/>
</dbReference>
<organism evidence="4 5">
    <name type="scientific">Flammeovirga aprica JL-4</name>
    <dbReference type="NCBI Taxonomy" id="694437"/>
    <lineage>
        <taxon>Bacteria</taxon>
        <taxon>Pseudomonadati</taxon>
        <taxon>Bacteroidota</taxon>
        <taxon>Cytophagia</taxon>
        <taxon>Cytophagales</taxon>
        <taxon>Flammeovirgaceae</taxon>
        <taxon>Flammeovirga</taxon>
    </lineage>
</organism>
<evidence type="ECO:0000259" key="3">
    <source>
        <dbReference type="Pfam" id="PF13439"/>
    </source>
</evidence>
<evidence type="ECO:0000313" key="4">
    <source>
        <dbReference type="EMBL" id="NME72221.1"/>
    </source>
</evidence>
<comment type="caution">
    <text evidence="4">The sequence shown here is derived from an EMBL/GenBank/DDBJ whole genome shotgun (WGS) entry which is preliminary data.</text>
</comment>
<dbReference type="AlphaFoldDB" id="A0A7X9XCV1"/>
<dbReference type="PANTHER" id="PTHR12526">
    <property type="entry name" value="GLYCOSYLTRANSFERASE"/>
    <property type="match status" value="1"/>
</dbReference>
<evidence type="ECO:0000256" key="1">
    <source>
        <dbReference type="SAM" id="Phobius"/>
    </source>
</evidence>
<feature type="domain" description="Glycosyltransferase subfamily 4-like N-terminal" evidence="3">
    <location>
        <begin position="46"/>
        <end position="155"/>
    </location>
</feature>
<accession>A0A7X9XCV1</accession>
<keyword evidence="1" id="KW-0812">Transmembrane</keyword>
<feature type="transmembrane region" description="Helical" evidence="1">
    <location>
        <begin position="45"/>
        <end position="63"/>
    </location>
</feature>
<keyword evidence="1" id="KW-0472">Membrane</keyword>
<gene>
    <name evidence="4" type="ORF">HHU12_29950</name>
</gene>
<keyword evidence="5" id="KW-1185">Reference proteome</keyword>
<reference evidence="4 5" key="1">
    <citation type="submission" date="2020-04" db="EMBL/GenBank/DDBJ databases">
        <title>Flammeovirga sp. SR4, a novel species isolated from seawater.</title>
        <authorList>
            <person name="Wang X."/>
        </authorList>
    </citation>
    <scope>NUCLEOTIDE SEQUENCE [LARGE SCALE GENOMIC DNA]</scope>
    <source>
        <strain evidence="4 5">ATCC 23126</strain>
    </source>
</reference>
<dbReference type="Pfam" id="PF13439">
    <property type="entry name" value="Glyco_transf_4"/>
    <property type="match status" value="1"/>
</dbReference>
<feature type="domain" description="Glycosyl transferase family 1" evidence="2">
    <location>
        <begin position="166"/>
        <end position="320"/>
    </location>
</feature>
<keyword evidence="4" id="KW-0808">Transferase</keyword>
<dbReference type="InterPro" id="IPR001296">
    <property type="entry name" value="Glyco_trans_1"/>
</dbReference>